<organism evidence="1 2">
    <name type="scientific">Vibrio porteresiae DSM 19223</name>
    <dbReference type="NCBI Taxonomy" id="1123496"/>
    <lineage>
        <taxon>Bacteria</taxon>
        <taxon>Pseudomonadati</taxon>
        <taxon>Pseudomonadota</taxon>
        <taxon>Gammaproteobacteria</taxon>
        <taxon>Vibrionales</taxon>
        <taxon>Vibrionaceae</taxon>
        <taxon>Vibrio</taxon>
    </lineage>
</organism>
<dbReference type="EMBL" id="CP138203">
    <property type="protein sequence ID" value="WPC73501.1"/>
    <property type="molecule type" value="Genomic_DNA"/>
</dbReference>
<proteinExistence type="predicted"/>
<reference evidence="1 2" key="1">
    <citation type="submission" date="2023-11" db="EMBL/GenBank/DDBJ databases">
        <title>Plant-associative lifestyle of Vibrio porteresiae and its evolutionary dynamics.</title>
        <authorList>
            <person name="Rameshkumar N."/>
            <person name="Kirti K."/>
        </authorList>
    </citation>
    <scope>NUCLEOTIDE SEQUENCE [LARGE SCALE GENOMIC DNA]</scope>
    <source>
        <strain evidence="1 2">MSSRF30</strain>
    </source>
</reference>
<evidence type="ECO:0000313" key="1">
    <source>
        <dbReference type="EMBL" id="WPC73501.1"/>
    </source>
</evidence>
<protein>
    <submittedName>
        <fullName evidence="1">Uncharacterized protein</fullName>
    </submittedName>
</protein>
<name>A0ABZ0QDA0_9VIBR</name>
<sequence length="110" mass="12885">MIKQRLTQWLIASQHTSGTLLPLSHDARLQRQVRQGQSGVTLELNPLIYDELWLQSVLRQYHANPERFWCCKPFVSEKKAWCLWIELLPSTSVEQQVEQLLIMLTLAQLD</sequence>
<gene>
    <name evidence="1" type="ORF">R8Z52_15485</name>
</gene>
<accession>A0ABZ0QDA0</accession>
<evidence type="ECO:0000313" key="2">
    <source>
        <dbReference type="Proteomes" id="UP001304071"/>
    </source>
</evidence>
<keyword evidence="2" id="KW-1185">Reference proteome</keyword>
<dbReference type="RefSeq" id="WP_261893379.1">
    <property type="nucleotide sequence ID" value="NZ_AP024895.1"/>
</dbReference>
<dbReference type="Proteomes" id="UP001304071">
    <property type="component" value="Chromosome 1"/>
</dbReference>